<protein>
    <submittedName>
        <fullName evidence="1">HAD-like domain-containing protein</fullName>
    </submittedName>
</protein>
<gene>
    <name evidence="1" type="ORF">BD626DRAFT_476620</name>
</gene>
<dbReference type="STRING" id="97359.A0A550CZK8"/>
<dbReference type="InterPro" id="IPR023198">
    <property type="entry name" value="PGP-like_dom2"/>
</dbReference>
<dbReference type="InterPro" id="IPR036412">
    <property type="entry name" value="HAD-like_sf"/>
</dbReference>
<dbReference type="OrthoDB" id="40579at2759"/>
<dbReference type="AlphaFoldDB" id="A0A550CZK8"/>
<keyword evidence="2" id="KW-1185">Reference proteome</keyword>
<name>A0A550CZK8_9AGAR</name>
<dbReference type="Pfam" id="PF00702">
    <property type="entry name" value="Hydrolase"/>
    <property type="match status" value="1"/>
</dbReference>
<dbReference type="SFLD" id="SFLDS00003">
    <property type="entry name" value="Haloacid_Dehalogenase"/>
    <property type="match status" value="1"/>
</dbReference>
<evidence type="ECO:0000313" key="1">
    <source>
        <dbReference type="EMBL" id="TRM70206.1"/>
    </source>
</evidence>
<dbReference type="Gene3D" id="3.40.50.1000">
    <property type="entry name" value="HAD superfamily/HAD-like"/>
    <property type="match status" value="1"/>
</dbReference>
<accession>A0A550CZK8</accession>
<reference evidence="1 2" key="1">
    <citation type="journal article" date="2019" name="New Phytol.">
        <title>Comparative genomics reveals unique wood-decay strategies and fruiting body development in the Schizophyllaceae.</title>
        <authorList>
            <person name="Almasi E."/>
            <person name="Sahu N."/>
            <person name="Krizsan K."/>
            <person name="Balint B."/>
            <person name="Kovacs G.M."/>
            <person name="Kiss B."/>
            <person name="Cseklye J."/>
            <person name="Drula E."/>
            <person name="Henrissat B."/>
            <person name="Nagy I."/>
            <person name="Chovatia M."/>
            <person name="Adam C."/>
            <person name="LaButti K."/>
            <person name="Lipzen A."/>
            <person name="Riley R."/>
            <person name="Grigoriev I.V."/>
            <person name="Nagy L.G."/>
        </authorList>
    </citation>
    <scope>NUCLEOTIDE SEQUENCE [LARGE SCALE GENOMIC DNA]</scope>
    <source>
        <strain evidence="1 2">NL-1724</strain>
    </source>
</reference>
<organism evidence="1 2">
    <name type="scientific">Schizophyllum amplum</name>
    <dbReference type="NCBI Taxonomy" id="97359"/>
    <lineage>
        <taxon>Eukaryota</taxon>
        <taxon>Fungi</taxon>
        <taxon>Dikarya</taxon>
        <taxon>Basidiomycota</taxon>
        <taxon>Agaricomycotina</taxon>
        <taxon>Agaricomycetes</taxon>
        <taxon>Agaricomycetidae</taxon>
        <taxon>Agaricales</taxon>
        <taxon>Schizophyllaceae</taxon>
        <taxon>Schizophyllum</taxon>
    </lineage>
</organism>
<dbReference type="FunFam" id="1.10.150.240:FF:000001">
    <property type="entry name" value="Haloacid dehalogenase-like hydrolase domain"/>
    <property type="match status" value="1"/>
</dbReference>
<dbReference type="PANTHER" id="PTHR18901:SF38">
    <property type="entry name" value="PSEUDOURIDINE-5'-PHOSPHATASE"/>
    <property type="match status" value="1"/>
</dbReference>
<comment type="caution">
    <text evidence="1">The sequence shown here is derived from an EMBL/GenBank/DDBJ whole genome shotgun (WGS) entry which is preliminary data.</text>
</comment>
<dbReference type="PANTHER" id="PTHR18901">
    <property type="entry name" value="2-DEOXYGLUCOSE-6-PHOSPHATE PHOSPHATASE 2"/>
    <property type="match status" value="1"/>
</dbReference>
<dbReference type="SUPFAM" id="SSF56784">
    <property type="entry name" value="HAD-like"/>
    <property type="match status" value="1"/>
</dbReference>
<dbReference type="SFLD" id="SFLDG01129">
    <property type="entry name" value="C1.5:_HAD__Beta-PGM__Phosphata"/>
    <property type="match status" value="1"/>
</dbReference>
<sequence>MSRPKVEYVLFDMDGLMIDSERVYTDVTNEILARHGKTMTWDIKAGCMGKPEKEAIAHLLSFFPDIELDPEEYALERNRLQDAAWPSIPLLPGTARLVEHLHAHGIPIAVATGSRRSKYALKTAHLGHVFEKFGARVVCGDDLAAARGKPEPDIFLTAAKGALGRNVGEPGVEPTEAQRAERAKGLVFEDAMPGMQAGKRAGMNVVWVPDVNLLDVPHDSHERPDQVLRSLEDFVPEEWGLPPYSAKPTVEAGAIPVVDSASNA</sequence>
<dbReference type="GO" id="GO:0016791">
    <property type="term" value="F:phosphatase activity"/>
    <property type="evidence" value="ECO:0007669"/>
    <property type="project" value="TreeGrafter"/>
</dbReference>
<dbReference type="EMBL" id="VDMD01000001">
    <property type="protein sequence ID" value="TRM70206.1"/>
    <property type="molecule type" value="Genomic_DNA"/>
</dbReference>
<dbReference type="InterPro" id="IPR023214">
    <property type="entry name" value="HAD_sf"/>
</dbReference>
<proteinExistence type="predicted"/>
<dbReference type="Gene3D" id="1.10.150.240">
    <property type="entry name" value="Putative phosphatase, domain 2"/>
    <property type="match status" value="1"/>
</dbReference>
<dbReference type="Proteomes" id="UP000320762">
    <property type="component" value="Unassembled WGS sequence"/>
</dbReference>
<evidence type="ECO:0000313" key="2">
    <source>
        <dbReference type="Proteomes" id="UP000320762"/>
    </source>
</evidence>